<dbReference type="SUPFAM" id="SSF48695">
    <property type="entry name" value="Multiheme cytochromes"/>
    <property type="match status" value="1"/>
</dbReference>
<dbReference type="CDD" id="cd08168">
    <property type="entry name" value="Cytochrom_C3"/>
    <property type="match status" value="1"/>
</dbReference>
<sequence length="220" mass="24203">MAQRFPPHANVLARAVLLVLAVGAAVLLSGGFLFVHSDGFTGEGRVVEQPVPFSHAHHVGGLGIGCRYCHAGTERAPVAGMPSTETCMTCHSQLWTEAEMLRPVRASLRLDRPLRWNRLHDLADYVYFDHSVHAAQGVGCETCHGRVDRMPLTRQAAPLTMDWCLECHRDPAPRLRPPDAVYAMGWQPPEGQSRRAVGAAVMRARGIRTAGLTDCWVCHR</sequence>
<dbReference type="InterPro" id="IPR036280">
    <property type="entry name" value="Multihaem_cyt_sf"/>
</dbReference>
<protein>
    <submittedName>
        <fullName evidence="2">Cytochrome C</fullName>
    </submittedName>
</protein>
<dbReference type="PANTHER" id="PTHR39425">
    <property type="entry name" value="LIPOPROTEIN CYTOCHROME C"/>
    <property type="match status" value="1"/>
</dbReference>
<dbReference type="AlphaFoldDB" id="A0A2M9G307"/>
<feature type="transmembrane region" description="Helical" evidence="1">
    <location>
        <begin position="12"/>
        <end position="35"/>
    </location>
</feature>
<dbReference type="Gene3D" id="3.90.10.10">
    <property type="entry name" value="Cytochrome C3"/>
    <property type="match status" value="2"/>
</dbReference>
<evidence type="ECO:0000313" key="3">
    <source>
        <dbReference type="Proteomes" id="UP000229498"/>
    </source>
</evidence>
<evidence type="ECO:0000256" key="1">
    <source>
        <dbReference type="SAM" id="Phobius"/>
    </source>
</evidence>
<organism evidence="2 3">
    <name type="scientific">Minwuia thermotolerans</name>
    <dbReference type="NCBI Taxonomy" id="2056226"/>
    <lineage>
        <taxon>Bacteria</taxon>
        <taxon>Pseudomonadati</taxon>
        <taxon>Pseudomonadota</taxon>
        <taxon>Alphaproteobacteria</taxon>
        <taxon>Minwuiales</taxon>
        <taxon>Minwuiaceae</taxon>
        <taxon>Minwuia</taxon>
    </lineage>
</organism>
<keyword evidence="3" id="KW-1185">Reference proteome</keyword>
<gene>
    <name evidence="2" type="ORF">CVT23_10115</name>
</gene>
<dbReference type="OrthoDB" id="9814800at2"/>
<dbReference type="RefSeq" id="WP_109793375.1">
    <property type="nucleotide sequence ID" value="NZ_PHIG01000031.1"/>
</dbReference>
<reference evidence="2 3" key="1">
    <citation type="submission" date="2017-11" db="EMBL/GenBank/DDBJ databases">
        <title>Draft genome sequence of Rhizobiales bacterium SY3-13.</title>
        <authorList>
            <person name="Sun C."/>
        </authorList>
    </citation>
    <scope>NUCLEOTIDE SEQUENCE [LARGE SCALE GENOMIC DNA]</scope>
    <source>
        <strain evidence="2 3">SY3-13</strain>
    </source>
</reference>
<dbReference type="PANTHER" id="PTHR39425:SF1">
    <property type="entry name" value="CYTOCHROME C7-LIKE DOMAIN-CONTAINING PROTEIN"/>
    <property type="match status" value="1"/>
</dbReference>
<keyword evidence="1" id="KW-0472">Membrane</keyword>
<comment type="caution">
    <text evidence="2">The sequence shown here is derived from an EMBL/GenBank/DDBJ whole genome shotgun (WGS) entry which is preliminary data.</text>
</comment>
<dbReference type="EMBL" id="PHIG01000031">
    <property type="protein sequence ID" value="PJK30102.1"/>
    <property type="molecule type" value="Genomic_DNA"/>
</dbReference>
<keyword evidence="1" id="KW-1133">Transmembrane helix</keyword>
<proteinExistence type="predicted"/>
<name>A0A2M9G307_9PROT</name>
<keyword evidence="1" id="KW-0812">Transmembrane</keyword>
<dbReference type="Proteomes" id="UP000229498">
    <property type="component" value="Unassembled WGS sequence"/>
</dbReference>
<accession>A0A2M9G307</accession>
<evidence type="ECO:0000313" key="2">
    <source>
        <dbReference type="EMBL" id="PJK30102.1"/>
    </source>
</evidence>